<keyword evidence="6" id="KW-0223">Dioxygenase</keyword>
<dbReference type="InterPro" id="IPR008775">
    <property type="entry name" value="Phytyl_CoA_dOase-like"/>
</dbReference>
<evidence type="ECO:0000256" key="3">
    <source>
        <dbReference type="ARBA" id="ARBA00022723"/>
    </source>
</evidence>
<sequence>MVEVGSEFMTLAMFDIATAGQRREGELKHSRQIKTFLATKSNKRRRIETNYENRTFFSPFKVDLFPHHSTKMTVLESPTAIDESTNDNGTLFSAHLMENNGDSATDQLVPVFDALESENFTLGSRSSRSDAKKAFGVSQPSTYDGSGDGPLLLALLMGNNNNNANAAAQPAPENAVSDTLNPNHFALELTSAENGEEEIDNNPSSIDGEDGPLLFGLLLNNQNNNNGTDPRLNNARPSDTLDPRDFALELKTVEGQSADGEDGPLLLSLTTVKTPTKAFSAVPDTLDPRSVALELKSAVANDNVNINESSVEVGGDGPLLFALLLNNQNNNNCISNIPNNNNNNNNDNKGAESKNNNAISDTLDPRIVALELKPGIFDDVNVKDSSVEGGGEDGPLLFTLMLSQNTNPEAGRADVGAIPDSLSPTDVALELPELYSSGETITEAIPDVLEMKTQLLELHPSKDAITEAIPDVLEMKTQLLELHSPGDDEANSIPIMLKVNSQAQKAQILAMLQGRSIPIAIASNGTNGVFANETLDRAQVTAVNLQFTPHVALNEAKSGNLSDEQLQFWRENGYLVIPDTLSDSQKDHLLKTVHEAAQVLAGGGERVQKHAYLPGQKSYVSPVGRAIATLSEHGFNPDVEPLKRIQRIGCGIHRVMPPFRKAILSPFHSTLAKSLGYKDPRIYQSLIIVKAAEVGARVIPHQDGCSGFTNPSSCTTFWYALEDCSTENGCLAVAPGSHRVQPITRRCITNGNGQPEFTDLEKPVYAHIEGVDDSTLPKKNEKGEFEYKKLEVKAGTLVLMHGNLMHKSEANQSSKSRVAFNFGVVEGEHGWLEDNYLQPCEGTTAFENL</sequence>
<accession>A0A8H6AQ81</accession>
<keyword evidence="3" id="KW-0479">Metal-binding</keyword>
<evidence type="ECO:0000256" key="2">
    <source>
        <dbReference type="ARBA" id="ARBA00005830"/>
    </source>
</evidence>
<dbReference type="Proteomes" id="UP000531561">
    <property type="component" value="Unassembled WGS sequence"/>
</dbReference>
<dbReference type="Gene3D" id="2.60.120.620">
    <property type="entry name" value="q2cbj1_9rhob like domain"/>
    <property type="match status" value="1"/>
</dbReference>
<keyword evidence="6" id="KW-0560">Oxidoreductase</keyword>
<proteinExistence type="inferred from homology"/>
<keyword evidence="4" id="KW-0408">Iron</keyword>
<dbReference type="GO" id="GO:0051213">
    <property type="term" value="F:dioxygenase activity"/>
    <property type="evidence" value="ECO:0007669"/>
    <property type="project" value="UniProtKB-KW"/>
</dbReference>
<evidence type="ECO:0000256" key="4">
    <source>
        <dbReference type="ARBA" id="ARBA00023004"/>
    </source>
</evidence>
<comment type="cofactor">
    <cofactor evidence="1">
        <name>Fe cation</name>
        <dbReference type="ChEBI" id="CHEBI:24875"/>
    </cofactor>
</comment>
<dbReference type="OrthoDB" id="445007at2759"/>
<keyword evidence="7" id="KW-1185">Reference proteome</keyword>
<dbReference type="PANTHER" id="PTHR20883">
    <property type="entry name" value="PHYTANOYL-COA DIOXYGENASE DOMAIN CONTAINING 1"/>
    <property type="match status" value="1"/>
</dbReference>
<dbReference type="PANTHER" id="PTHR20883:SF15">
    <property type="entry name" value="PHYTANOYL-COA DIOXYGENASE DOMAIN-CONTAINING PROTEIN 1"/>
    <property type="match status" value="1"/>
</dbReference>
<feature type="region of interest" description="Disordered" evidence="5">
    <location>
        <begin position="336"/>
        <end position="358"/>
    </location>
</feature>
<comment type="caution">
    <text evidence="6">The sequence shown here is derived from an EMBL/GenBank/DDBJ whole genome shotgun (WGS) entry which is preliminary data.</text>
</comment>
<evidence type="ECO:0000313" key="6">
    <source>
        <dbReference type="EMBL" id="KAF5871943.1"/>
    </source>
</evidence>
<protein>
    <submittedName>
        <fullName evidence="6">Putative phytanoyl- dioxygenase family protein</fullName>
    </submittedName>
</protein>
<dbReference type="AlphaFoldDB" id="A0A8H6AQ81"/>
<dbReference type="SUPFAM" id="SSF51197">
    <property type="entry name" value="Clavaminate synthase-like"/>
    <property type="match status" value="1"/>
</dbReference>
<dbReference type="EMBL" id="JABFCT010000011">
    <property type="protein sequence ID" value="KAF5871943.1"/>
    <property type="molecule type" value="Genomic_DNA"/>
</dbReference>
<organism evidence="6 7">
    <name type="scientific">Botrytis fragariae</name>
    <dbReference type="NCBI Taxonomy" id="1964551"/>
    <lineage>
        <taxon>Eukaryota</taxon>
        <taxon>Fungi</taxon>
        <taxon>Dikarya</taxon>
        <taxon>Ascomycota</taxon>
        <taxon>Pezizomycotina</taxon>
        <taxon>Leotiomycetes</taxon>
        <taxon>Helotiales</taxon>
        <taxon>Sclerotiniaceae</taxon>
        <taxon>Botrytis</taxon>
    </lineage>
</organism>
<reference evidence="6 7" key="1">
    <citation type="journal article" date="2020" name="Phytopathology">
        <title>A high-quality genome resource of Botrytis fragariae, a new and rapidly spreading fungal pathogen causing strawberry gray mold in the U.S.A.</title>
        <authorList>
            <person name="Wu Y."/>
            <person name="Saski C.A."/>
            <person name="Schnabel G."/>
            <person name="Xiao S."/>
            <person name="Hu M."/>
        </authorList>
    </citation>
    <scope>NUCLEOTIDE SEQUENCE [LARGE SCALE GENOMIC DNA]</scope>
    <source>
        <strain evidence="6 7">BVB16</strain>
    </source>
</reference>
<dbReference type="GeneID" id="59263016"/>
<feature type="compositionally biased region" description="Low complexity" evidence="5">
    <location>
        <begin position="336"/>
        <end position="357"/>
    </location>
</feature>
<evidence type="ECO:0000256" key="1">
    <source>
        <dbReference type="ARBA" id="ARBA00001962"/>
    </source>
</evidence>
<name>A0A8H6AQ81_9HELO</name>
<comment type="similarity">
    <text evidence="2">Belongs to the PhyH family.</text>
</comment>
<dbReference type="RefSeq" id="XP_037190890.1">
    <property type="nucleotide sequence ID" value="XM_037339324.1"/>
</dbReference>
<evidence type="ECO:0000256" key="5">
    <source>
        <dbReference type="SAM" id="MobiDB-lite"/>
    </source>
</evidence>
<dbReference type="GO" id="GO:0046872">
    <property type="term" value="F:metal ion binding"/>
    <property type="evidence" value="ECO:0007669"/>
    <property type="project" value="UniProtKB-KW"/>
</dbReference>
<evidence type="ECO:0000313" key="7">
    <source>
        <dbReference type="Proteomes" id="UP000531561"/>
    </source>
</evidence>
<dbReference type="Pfam" id="PF05721">
    <property type="entry name" value="PhyH"/>
    <property type="match status" value="1"/>
</dbReference>
<gene>
    <name evidence="6" type="ORF">Bfra_008969</name>
</gene>